<dbReference type="AlphaFoldDB" id="A0A5D0RFF4"/>
<feature type="signal peptide" evidence="1">
    <location>
        <begin position="1"/>
        <end position="18"/>
    </location>
</feature>
<evidence type="ECO:0000313" key="3">
    <source>
        <dbReference type="Proteomes" id="UP000323720"/>
    </source>
</evidence>
<feature type="chain" id="PRO_5022979423" evidence="1">
    <location>
        <begin position="19"/>
        <end position="149"/>
    </location>
</feature>
<name>A0A5D0RFF4_9FLAO</name>
<organism evidence="2 3">
    <name type="scientific">Bizionia myxarmorum</name>
    <dbReference type="NCBI Taxonomy" id="291186"/>
    <lineage>
        <taxon>Bacteria</taxon>
        <taxon>Pseudomonadati</taxon>
        <taxon>Bacteroidota</taxon>
        <taxon>Flavobacteriia</taxon>
        <taxon>Flavobacteriales</taxon>
        <taxon>Flavobacteriaceae</taxon>
        <taxon>Bizionia</taxon>
    </lineage>
</organism>
<accession>A0A5D0RFF4</accession>
<keyword evidence="3" id="KW-1185">Reference proteome</keyword>
<proteinExistence type="predicted"/>
<comment type="caution">
    <text evidence="2">The sequence shown here is derived from an EMBL/GenBank/DDBJ whole genome shotgun (WGS) entry which is preliminary data.</text>
</comment>
<reference evidence="2 3" key="1">
    <citation type="submission" date="2019-08" db="EMBL/GenBank/DDBJ databases">
        <title>Genomes of Antarctic Bizionia species.</title>
        <authorList>
            <person name="Bowman J.P."/>
        </authorList>
    </citation>
    <scope>NUCLEOTIDE SEQUENCE [LARGE SCALE GENOMIC DNA]</scope>
    <source>
        <strain evidence="2 3">ADA-4</strain>
    </source>
</reference>
<dbReference type="OrthoDB" id="1441799at2"/>
<protein>
    <submittedName>
        <fullName evidence="2">Uncharacterized protein</fullName>
    </submittedName>
</protein>
<dbReference type="RefSeq" id="WP_148403020.1">
    <property type="nucleotide sequence ID" value="NZ_VSKK01000001.1"/>
</dbReference>
<gene>
    <name evidence="2" type="ORF">ES674_05785</name>
</gene>
<evidence type="ECO:0000313" key="2">
    <source>
        <dbReference type="EMBL" id="TYB79284.1"/>
    </source>
</evidence>
<evidence type="ECO:0000256" key="1">
    <source>
        <dbReference type="SAM" id="SignalP"/>
    </source>
</evidence>
<sequence length="149" mass="17667">MKTYITCLFLMLSAIGHAQYVIENYSNAEIDQLPAVEEIANWIQFNNSNNVIPLLENPNTVDRVYLNTESAFLSLEYTRKNANSNAHHYINDDRNIVWYERNFYKKTKSELKPRYQIYFTVEFVNDSYKIIDLQFGKKRKINTSDYITN</sequence>
<dbReference type="Proteomes" id="UP000323720">
    <property type="component" value="Unassembled WGS sequence"/>
</dbReference>
<dbReference type="EMBL" id="VSKK01000001">
    <property type="protein sequence ID" value="TYB79284.1"/>
    <property type="molecule type" value="Genomic_DNA"/>
</dbReference>
<keyword evidence="1" id="KW-0732">Signal</keyword>